<organism evidence="2 3">
    <name type="scientific">Chlorobium phaeobacteroides (strain DSM 266 / SMG 266 / 2430)</name>
    <dbReference type="NCBI Taxonomy" id="290317"/>
    <lineage>
        <taxon>Bacteria</taxon>
        <taxon>Pseudomonadati</taxon>
        <taxon>Chlorobiota</taxon>
        <taxon>Chlorobiia</taxon>
        <taxon>Chlorobiales</taxon>
        <taxon>Chlorobiaceae</taxon>
        <taxon>Chlorobium/Pelodictyon group</taxon>
        <taxon>Chlorobium</taxon>
    </lineage>
</organism>
<dbReference type="eggNOG" id="COG2044">
    <property type="taxonomic scope" value="Bacteria"/>
</dbReference>
<feature type="signal peptide" evidence="1">
    <location>
        <begin position="1"/>
        <end position="25"/>
    </location>
</feature>
<name>A1BEB1_CHLPD</name>
<dbReference type="RefSeq" id="WP_011744568.1">
    <property type="nucleotide sequence ID" value="NC_008639.1"/>
</dbReference>
<keyword evidence="3" id="KW-1185">Reference proteome</keyword>
<reference evidence="2 3" key="1">
    <citation type="submission" date="2006-12" db="EMBL/GenBank/DDBJ databases">
        <title>Complete sequence of Chlorobium phaeobacteroides DSM 266.</title>
        <authorList>
            <consortium name="US DOE Joint Genome Institute"/>
            <person name="Copeland A."/>
            <person name="Lucas S."/>
            <person name="Lapidus A."/>
            <person name="Barry K."/>
            <person name="Detter J.C."/>
            <person name="Glavina del Rio T."/>
            <person name="Hammon N."/>
            <person name="Israni S."/>
            <person name="Pitluck S."/>
            <person name="Goltsman E."/>
            <person name="Schmutz J."/>
            <person name="Larimer F."/>
            <person name="Land M."/>
            <person name="Hauser L."/>
            <person name="Mikhailova N."/>
            <person name="Li T."/>
            <person name="Overmann J."/>
            <person name="Bryant D.A."/>
            <person name="Richardson P."/>
        </authorList>
    </citation>
    <scope>NUCLEOTIDE SEQUENCE [LARGE SCALE GENOMIC DNA]</scope>
    <source>
        <strain evidence="2 3">DSM 266</strain>
    </source>
</reference>
<feature type="chain" id="PRO_5002632860" description="DsrE family protein" evidence="1">
    <location>
        <begin position="26"/>
        <end position="159"/>
    </location>
</feature>
<evidence type="ECO:0000256" key="1">
    <source>
        <dbReference type="SAM" id="SignalP"/>
    </source>
</evidence>
<protein>
    <recommendedName>
        <fullName evidence="4">DsrE family protein</fullName>
    </recommendedName>
</protein>
<evidence type="ECO:0000313" key="2">
    <source>
        <dbReference type="EMBL" id="ABL64738.1"/>
    </source>
</evidence>
<accession>A1BEB1</accession>
<evidence type="ECO:0008006" key="4">
    <source>
        <dbReference type="Google" id="ProtNLM"/>
    </source>
</evidence>
<keyword evidence="1" id="KW-0732">Signal</keyword>
<proteinExistence type="predicted"/>
<dbReference type="HOGENOM" id="CLU_129170_0_0_10"/>
<dbReference type="STRING" id="290317.Cpha266_0683"/>
<sequence length="159" mass="16824" precursor="true">MTFFRKTIAVLALVMATMTPIHTMAAEPVVASAPSAMVADNTKGLYVVLTDADPMTQMMALILSTQTLDQGKSVQILLCGPAASLAVKNSKQIMFKPLNKSPQMMLSALIAKGVQVEVCAVFLPNSNKTEADLIAGVGVAKPPVAARNMRADGIKLFTF</sequence>
<dbReference type="Gene3D" id="3.40.1260.10">
    <property type="entry name" value="DsrEFH-like"/>
    <property type="match status" value="1"/>
</dbReference>
<dbReference type="Proteomes" id="UP000008701">
    <property type="component" value="Chromosome"/>
</dbReference>
<dbReference type="AlphaFoldDB" id="A1BEB1"/>
<dbReference type="OrthoDB" id="7361822at2"/>
<evidence type="ECO:0000313" key="3">
    <source>
        <dbReference type="Proteomes" id="UP000008701"/>
    </source>
</evidence>
<dbReference type="EMBL" id="CP000492">
    <property type="protein sequence ID" value="ABL64738.1"/>
    <property type="molecule type" value="Genomic_DNA"/>
</dbReference>
<dbReference type="SUPFAM" id="SSF75169">
    <property type="entry name" value="DsrEFH-like"/>
    <property type="match status" value="1"/>
</dbReference>
<dbReference type="KEGG" id="cph:Cpha266_0683"/>
<dbReference type="InterPro" id="IPR027396">
    <property type="entry name" value="DsrEFH-like"/>
</dbReference>
<gene>
    <name evidence="2" type="ordered locus">Cpha266_0683</name>
</gene>